<gene>
    <name evidence="2" type="ORF">SAMN05444682_101767</name>
</gene>
<protein>
    <submittedName>
        <fullName evidence="2">Uncharacterized protein</fullName>
    </submittedName>
</protein>
<reference evidence="2 3" key="1">
    <citation type="submission" date="2016-10" db="EMBL/GenBank/DDBJ databases">
        <authorList>
            <person name="de Groot N.N."/>
        </authorList>
    </citation>
    <scope>NUCLEOTIDE SEQUENCE [LARGE SCALE GENOMIC DNA]</scope>
    <source>
        <strain evidence="2 3">RK1</strain>
    </source>
</reference>
<dbReference type="Proteomes" id="UP000198670">
    <property type="component" value="Unassembled WGS sequence"/>
</dbReference>
<proteinExistence type="predicted"/>
<evidence type="ECO:0000313" key="3">
    <source>
        <dbReference type="Proteomes" id="UP000198670"/>
    </source>
</evidence>
<keyword evidence="3" id="KW-1185">Reference proteome</keyword>
<evidence type="ECO:0000256" key="1">
    <source>
        <dbReference type="SAM" id="MobiDB-lite"/>
    </source>
</evidence>
<feature type="compositionally biased region" description="Basic and acidic residues" evidence="1">
    <location>
        <begin position="74"/>
        <end position="98"/>
    </location>
</feature>
<dbReference type="AlphaFoldDB" id="A0A1I3E5P5"/>
<sequence>MKEKILAALKTKHADTIKSLGLGEKALLGIAAMLAITVTEESQIETVVSSDGVAEALKGVQGEVDGRVTAAVKKATEKKPDGGDGDNTKPKKEDPNDKGDEDDVKSLLKTLVKQNETLTAEINNIKQEKTTKTLNQRITDKLKEAKVDDDYITDQLDGRTFNSEDEADAFITKATESWGKLQQKFANEKLAEGAEKPFITNSTGESDFITNLKAAAATAVPKEN</sequence>
<dbReference type="STRING" id="1477437.SAMN05444682_101767"/>
<dbReference type="EMBL" id="FOQO01000001">
    <property type="protein sequence ID" value="SFH94031.1"/>
    <property type="molecule type" value="Genomic_DNA"/>
</dbReference>
<name>A0A1I3E5P5_9SPHI</name>
<feature type="region of interest" description="Disordered" evidence="1">
    <location>
        <begin position="74"/>
        <end position="103"/>
    </location>
</feature>
<accession>A0A1I3E5P5</accession>
<evidence type="ECO:0000313" key="2">
    <source>
        <dbReference type="EMBL" id="SFH94031.1"/>
    </source>
</evidence>
<dbReference type="RefSeq" id="WP_090624334.1">
    <property type="nucleotide sequence ID" value="NZ_FOQO01000001.1"/>
</dbReference>
<organism evidence="2 3">
    <name type="scientific">Parapedobacter indicus</name>
    <dbReference type="NCBI Taxonomy" id="1477437"/>
    <lineage>
        <taxon>Bacteria</taxon>
        <taxon>Pseudomonadati</taxon>
        <taxon>Bacteroidota</taxon>
        <taxon>Sphingobacteriia</taxon>
        <taxon>Sphingobacteriales</taxon>
        <taxon>Sphingobacteriaceae</taxon>
        <taxon>Parapedobacter</taxon>
    </lineage>
</organism>